<accession>A0A699XFK5</accession>
<feature type="non-terminal residue" evidence="1">
    <location>
        <position position="1"/>
    </location>
</feature>
<evidence type="ECO:0000313" key="1">
    <source>
        <dbReference type="EMBL" id="GFD58427.1"/>
    </source>
</evidence>
<dbReference type="AlphaFoldDB" id="A0A699XFK5"/>
<comment type="caution">
    <text evidence="1">The sequence shown here is derived from an EMBL/GenBank/DDBJ whole genome shotgun (WGS) entry which is preliminary data.</text>
</comment>
<name>A0A699XFK5_TANCI</name>
<dbReference type="EMBL" id="BKCJ011852919">
    <property type="protein sequence ID" value="GFD58427.1"/>
    <property type="molecule type" value="Genomic_DNA"/>
</dbReference>
<protein>
    <submittedName>
        <fullName evidence="1">Uncharacterized protein</fullName>
    </submittedName>
</protein>
<gene>
    <name evidence="1" type="ORF">Tci_930396</name>
</gene>
<proteinExistence type="predicted"/>
<organism evidence="1">
    <name type="scientific">Tanacetum cinerariifolium</name>
    <name type="common">Dalmatian daisy</name>
    <name type="synonym">Chrysanthemum cinerariifolium</name>
    <dbReference type="NCBI Taxonomy" id="118510"/>
    <lineage>
        <taxon>Eukaryota</taxon>
        <taxon>Viridiplantae</taxon>
        <taxon>Streptophyta</taxon>
        <taxon>Embryophyta</taxon>
        <taxon>Tracheophyta</taxon>
        <taxon>Spermatophyta</taxon>
        <taxon>Magnoliopsida</taxon>
        <taxon>eudicotyledons</taxon>
        <taxon>Gunneridae</taxon>
        <taxon>Pentapetalae</taxon>
        <taxon>asterids</taxon>
        <taxon>campanulids</taxon>
        <taxon>Asterales</taxon>
        <taxon>Asteraceae</taxon>
        <taxon>Asteroideae</taxon>
        <taxon>Anthemideae</taxon>
        <taxon>Anthemidinae</taxon>
        <taxon>Tanacetum</taxon>
    </lineage>
</organism>
<sequence>MQDTNEAEPAEVEEMLEVVTAAKLMTEVVTTAAPITTVSQVPKASASRRRRGVVI</sequence>
<reference evidence="1" key="1">
    <citation type="journal article" date="2019" name="Sci. Rep.">
        <title>Draft genome of Tanacetum cinerariifolium, the natural source of mosquito coil.</title>
        <authorList>
            <person name="Yamashiro T."/>
            <person name="Shiraishi A."/>
            <person name="Satake H."/>
            <person name="Nakayama K."/>
        </authorList>
    </citation>
    <scope>NUCLEOTIDE SEQUENCE</scope>
</reference>